<evidence type="ECO:0000313" key="3">
    <source>
        <dbReference type="Proteomes" id="UP000326396"/>
    </source>
</evidence>
<dbReference type="InterPro" id="IPR013103">
    <property type="entry name" value="RVT_2"/>
</dbReference>
<evidence type="ECO:0000313" key="2">
    <source>
        <dbReference type="EMBL" id="KAD4888381.1"/>
    </source>
</evidence>
<dbReference type="EMBL" id="SZYD01000011">
    <property type="protein sequence ID" value="KAD4888381.1"/>
    <property type="molecule type" value="Genomic_DNA"/>
</dbReference>
<feature type="domain" description="Reverse transcriptase Ty1/copia-type" evidence="1">
    <location>
        <begin position="16"/>
        <end position="77"/>
    </location>
</feature>
<name>A0A5N6NH14_9ASTR</name>
<reference evidence="2 3" key="1">
    <citation type="submission" date="2019-05" db="EMBL/GenBank/DDBJ databases">
        <title>Mikania micrantha, genome provides insights into the molecular mechanism of rapid growth.</title>
        <authorList>
            <person name="Liu B."/>
        </authorList>
    </citation>
    <scope>NUCLEOTIDE SEQUENCE [LARGE SCALE GENOMIC DNA]</scope>
    <source>
        <strain evidence="2">NLD-2019</strain>
        <tissue evidence="2">Leaf</tissue>
    </source>
</reference>
<organism evidence="2 3">
    <name type="scientific">Mikania micrantha</name>
    <name type="common">bitter vine</name>
    <dbReference type="NCBI Taxonomy" id="192012"/>
    <lineage>
        <taxon>Eukaryota</taxon>
        <taxon>Viridiplantae</taxon>
        <taxon>Streptophyta</taxon>
        <taxon>Embryophyta</taxon>
        <taxon>Tracheophyta</taxon>
        <taxon>Spermatophyta</taxon>
        <taxon>Magnoliopsida</taxon>
        <taxon>eudicotyledons</taxon>
        <taxon>Gunneridae</taxon>
        <taxon>Pentapetalae</taxon>
        <taxon>asterids</taxon>
        <taxon>campanulids</taxon>
        <taxon>Asterales</taxon>
        <taxon>Asteraceae</taxon>
        <taxon>Asteroideae</taxon>
        <taxon>Heliantheae alliance</taxon>
        <taxon>Eupatorieae</taxon>
        <taxon>Mikania</taxon>
    </lineage>
</organism>
<dbReference type="PANTHER" id="PTHR11439:SF458">
    <property type="entry name" value="RNA-DIRECTED DNA POLYMERASE"/>
    <property type="match status" value="1"/>
</dbReference>
<protein>
    <recommendedName>
        <fullName evidence="1">Reverse transcriptase Ty1/copia-type domain-containing protein</fullName>
    </recommendedName>
</protein>
<dbReference type="OrthoDB" id="421869at2759"/>
<keyword evidence="3" id="KW-1185">Reference proteome</keyword>
<evidence type="ECO:0000259" key="1">
    <source>
        <dbReference type="Pfam" id="PF07727"/>
    </source>
</evidence>
<dbReference type="Pfam" id="PF07727">
    <property type="entry name" value="RVT_2"/>
    <property type="match status" value="1"/>
</dbReference>
<dbReference type="PANTHER" id="PTHR11439">
    <property type="entry name" value="GAG-POL-RELATED RETROTRANSPOSON"/>
    <property type="match status" value="1"/>
</dbReference>
<gene>
    <name evidence="2" type="ORF">E3N88_20454</name>
</gene>
<dbReference type="CDD" id="cd09272">
    <property type="entry name" value="RNase_HI_RT_Ty1"/>
    <property type="match status" value="1"/>
</dbReference>
<comment type="caution">
    <text evidence="2">The sequence shown here is derived from an EMBL/GenBank/DDBJ whole genome shotgun (WGS) entry which is preliminary data.</text>
</comment>
<proteinExistence type="predicted"/>
<dbReference type="Proteomes" id="UP000326396">
    <property type="component" value="Linkage Group LG19"/>
</dbReference>
<accession>A0A5N6NH14</accession>
<dbReference type="SUPFAM" id="SSF56672">
    <property type="entry name" value="DNA/RNA polymerases"/>
    <property type="match status" value="1"/>
</dbReference>
<sequence length="357" mass="40172">MLMISSSPVIKHKSTTNIINRLSSSFALKDLGQLHYFLGIEVVHHHHNLILSQRKYILDIIHRVGLSQCKPVATPMSTSHVLLPDDSPLLPDPSRFRQVVVKRILRYLHGTAQLGLLFRHDSSLRIHAFSDSYLNHNLLAYSDSDWAGCPVDRRSTGGYAVYLGSTLISWAARKQRTVSPSSTESEYKALADAVAELIWLKSLLQELGVVSQSPTLWCDNLGATYLSANPVFHARTKHVEVDFHFVREQVAQGKLNVKFISTNDQLADVFAKPLPSHRFLGLRSKLQEKEAVFCMCELRLKCYNCDGVFFWAPTEDHVERRSTRSTETERRAMSPPLSRGAVVDLDLLSDAERPGNA</sequence>
<dbReference type="InterPro" id="IPR043502">
    <property type="entry name" value="DNA/RNA_pol_sf"/>
</dbReference>
<dbReference type="AlphaFoldDB" id="A0A5N6NH14"/>